<feature type="chain" id="PRO_5041719893" evidence="1">
    <location>
        <begin position="23"/>
        <end position="96"/>
    </location>
</feature>
<gene>
    <name evidence="2" type="ORF">AYBTSS11_LOCUS12507</name>
</gene>
<feature type="signal peptide" evidence="1">
    <location>
        <begin position="1"/>
        <end position="22"/>
    </location>
</feature>
<evidence type="ECO:0000256" key="1">
    <source>
        <dbReference type="SAM" id="SignalP"/>
    </source>
</evidence>
<organism evidence="2 3">
    <name type="scientific">Sphenostylis stenocarpa</name>
    <dbReference type="NCBI Taxonomy" id="92480"/>
    <lineage>
        <taxon>Eukaryota</taxon>
        <taxon>Viridiplantae</taxon>
        <taxon>Streptophyta</taxon>
        <taxon>Embryophyta</taxon>
        <taxon>Tracheophyta</taxon>
        <taxon>Spermatophyta</taxon>
        <taxon>Magnoliopsida</taxon>
        <taxon>eudicotyledons</taxon>
        <taxon>Gunneridae</taxon>
        <taxon>Pentapetalae</taxon>
        <taxon>rosids</taxon>
        <taxon>fabids</taxon>
        <taxon>Fabales</taxon>
        <taxon>Fabaceae</taxon>
        <taxon>Papilionoideae</taxon>
        <taxon>50 kb inversion clade</taxon>
        <taxon>NPAAA clade</taxon>
        <taxon>indigoferoid/millettioid clade</taxon>
        <taxon>Phaseoleae</taxon>
        <taxon>Sphenostylis</taxon>
    </lineage>
</organism>
<keyword evidence="3" id="KW-1185">Reference proteome</keyword>
<dbReference type="AlphaFoldDB" id="A0AA86VLN6"/>
<evidence type="ECO:0000313" key="2">
    <source>
        <dbReference type="EMBL" id="CAJ1947142.1"/>
    </source>
</evidence>
<accession>A0AA86VLN6</accession>
<keyword evidence="1" id="KW-0732">Signal</keyword>
<proteinExistence type="predicted"/>
<protein>
    <submittedName>
        <fullName evidence="2">Uncharacterized protein</fullName>
    </submittedName>
</protein>
<reference evidence="2" key="1">
    <citation type="submission" date="2023-10" db="EMBL/GenBank/DDBJ databases">
        <authorList>
            <person name="Domelevo Entfellner J.-B."/>
        </authorList>
    </citation>
    <scope>NUCLEOTIDE SEQUENCE</scope>
</reference>
<dbReference type="Proteomes" id="UP001189624">
    <property type="component" value="Chromosome 4"/>
</dbReference>
<evidence type="ECO:0000313" key="3">
    <source>
        <dbReference type="Proteomes" id="UP001189624"/>
    </source>
</evidence>
<sequence>MQKGLYLVLVMILIHSYDVVNANFEGFIGNNMEPEFSFDSHVTRMLYDVSLSVCGKTGNSNNKAILCPELLSYRSCLPDPNGGGPRQRCADYTRGC</sequence>
<dbReference type="Gramene" id="rna-AYBTSS11_LOCUS12507">
    <property type="protein sequence ID" value="CAJ1947142.1"/>
    <property type="gene ID" value="gene-AYBTSS11_LOCUS12507"/>
</dbReference>
<name>A0AA86VLN6_9FABA</name>
<dbReference type="EMBL" id="OY731401">
    <property type="protein sequence ID" value="CAJ1947142.1"/>
    <property type="molecule type" value="Genomic_DNA"/>
</dbReference>